<name>A0AAV4W4A0_CAEEX</name>
<organism evidence="1 2">
    <name type="scientific">Caerostris extrusa</name>
    <name type="common">Bark spider</name>
    <name type="synonym">Caerostris bankana</name>
    <dbReference type="NCBI Taxonomy" id="172846"/>
    <lineage>
        <taxon>Eukaryota</taxon>
        <taxon>Metazoa</taxon>
        <taxon>Ecdysozoa</taxon>
        <taxon>Arthropoda</taxon>
        <taxon>Chelicerata</taxon>
        <taxon>Arachnida</taxon>
        <taxon>Araneae</taxon>
        <taxon>Araneomorphae</taxon>
        <taxon>Entelegynae</taxon>
        <taxon>Araneoidea</taxon>
        <taxon>Araneidae</taxon>
        <taxon>Caerostris</taxon>
    </lineage>
</organism>
<sequence length="83" mass="9679">MSSVSKWRDFFQIERLPYIIQNLQHFNALSEEPEDTSFKPQTPPSPPLHPFFKLSPLPLNPFHKVILFHSEKLCASDQSDEKV</sequence>
<keyword evidence="2" id="KW-1185">Reference proteome</keyword>
<evidence type="ECO:0008006" key="3">
    <source>
        <dbReference type="Google" id="ProtNLM"/>
    </source>
</evidence>
<dbReference type="AlphaFoldDB" id="A0AAV4W4A0"/>
<reference evidence="1 2" key="1">
    <citation type="submission" date="2021-06" db="EMBL/GenBank/DDBJ databases">
        <title>Caerostris extrusa draft genome.</title>
        <authorList>
            <person name="Kono N."/>
            <person name="Arakawa K."/>
        </authorList>
    </citation>
    <scope>NUCLEOTIDE SEQUENCE [LARGE SCALE GENOMIC DNA]</scope>
</reference>
<dbReference type="EMBL" id="BPLR01015654">
    <property type="protein sequence ID" value="GIY77620.1"/>
    <property type="molecule type" value="Genomic_DNA"/>
</dbReference>
<dbReference type="Proteomes" id="UP001054945">
    <property type="component" value="Unassembled WGS sequence"/>
</dbReference>
<evidence type="ECO:0000313" key="1">
    <source>
        <dbReference type="EMBL" id="GIY77620.1"/>
    </source>
</evidence>
<proteinExistence type="predicted"/>
<comment type="caution">
    <text evidence="1">The sequence shown here is derived from an EMBL/GenBank/DDBJ whole genome shotgun (WGS) entry which is preliminary data.</text>
</comment>
<accession>A0AAV4W4A0</accession>
<gene>
    <name evidence="1" type="ORF">CEXT_407861</name>
</gene>
<evidence type="ECO:0000313" key="2">
    <source>
        <dbReference type="Proteomes" id="UP001054945"/>
    </source>
</evidence>
<protein>
    <recommendedName>
        <fullName evidence="3">Maturase K</fullName>
    </recommendedName>
</protein>